<comment type="caution">
    <text evidence="2">The sequence shown here is derived from an EMBL/GenBank/DDBJ whole genome shotgun (WGS) entry which is preliminary data.</text>
</comment>
<name>A0A7W6H1P4_9RHOB</name>
<feature type="transmembrane region" description="Helical" evidence="1">
    <location>
        <begin position="30"/>
        <end position="49"/>
    </location>
</feature>
<keyword evidence="1" id="KW-1133">Transmembrane helix</keyword>
<accession>A0A7W6H1P4</accession>
<dbReference type="AlphaFoldDB" id="A0A7W6H1P4"/>
<evidence type="ECO:0000313" key="2">
    <source>
        <dbReference type="EMBL" id="MBB3993964.1"/>
    </source>
</evidence>
<keyword evidence="3" id="KW-1185">Reference proteome</keyword>
<keyword evidence="1" id="KW-0472">Membrane</keyword>
<dbReference type="EMBL" id="JACIEI010000003">
    <property type="protein sequence ID" value="MBB3993964.1"/>
    <property type="molecule type" value="Genomic_DNA"/>
</dbReference>
<feature type="transmembrane region" description="Helical" evidence="1">
    <location>
        <begin position="6"/>
        <end position="25"/>
    </location>
</feature>
<dbReference type="Proteomes" id="UP000530268">
    <property type="component" value="Unassembled WGS sequence"/>
</dbReference>
<reference evidence="2 3" key="1">
    <citation type="submission" date="2020-08" db="EMBL/GenBank/DDBJ databases">
        <title>Genomic Encyclopedia of Type Strains, Phase IV (KMG-IV): sequencing the most valuable type-strain genomes for metagenomic binning, comparative biology and taxonomic classification.</title>
        <authorList>
            <person name="Goeker M."/>
        </authorList>
    </citation>
    <scope>NUCLEOTIDE SEQUENCE [LARGE SCALE GENOMIC DNA]</scope>
    <source>
        <strain evidence="2 3">DSM 102234</strain>
    </source>
</reference>
<evidence type="ECO:0000313" key="3">
    <source>
        <dbReference type="Proteomes" id="UP000530268"/>
    </source>
</evidence>
<sequence>MPPLPYLVMLLAVIIAAGITVLLLIQLGIVLTALTTVVGLTAALLFIWLRK</sequence>
<evidence type="ECO:0000256" key="1">
    <source>
        <dbReference type="SAM" id="Phobius"/>
    </source>
</evidence>
<organism evidence="2 3">
    <name type="scientific">Sulfitobacter undariae</name>
    <dbReference type="NCBI Taxonomy" id="1563671"/>
    <lineage>
        <taxon>Bacteria</taxon>
        <taxon>Pseudomonadati</taxon>
        <taxon>Pseudomonadota</taxon>
        <taxon>Alphaproteobacteria</taxon>
        <taxon>Rhodobacterales</taxon>
        <taxon>Roseobacteraceae</taxon>
        <taxon>Sulfitobacter</taxon>
    </lineage>
</organism>
<dbReference type="RefSeq" id="WP_184564517.1">
    <property type="nucleotide sequence ID" value="NZ_JACIEI010000003.1"/>
</dbReference>
<keyword evidence="1" id="KW-0812">Transmembrane</keyword>
<protein>
    <submittedName>
        <fullName evidence="2">Uncharacterized protein</fullName>
    </submittedName>
</protein>
<proteinExistence type="predicted"/>
<gene>
    <name evidence="2" type="ORF">GGR95_001595</name>
</gene>